<evidence type="ECO:0000259" key="1">
    <source>
        <dbReference type="Pfam" id="PF20236"/>
    </source>
</evidence>
<dbReference type="AlphaFoldDB" id="A0A9P6CEW5"/>
<reference evidence="2" key="1">
    <citation type="submission" date="2020-11" db="EMBL/GenBank/DDBJ databases">
        <authorList>
            <consortium name="DOE Joint Genome Institute"/>
            <person name="Ahrendt S."/>
            <person name="Riley R."/>
            <person name="Andreopoulos W."/>
            <person name="Labutti K."/>
            <person name="Pangilinan J."/>
            <person name="Ruiz-Duenas F.J."/>
            <person name="Barrasa J.M."/>
            <person name="Sanchez-Garcia M."/>
            <person name="Camarero S."/>
            <person name="Miyauchi S."/>
            <person name="Serrano A."/>
            <person name="Linde D."/>
            <person name="Babiker R."/>
            <person name="Drula E."/>
            <person name="Ayuso-Fernandez I."/>
            <person name="Pacheco R."/>
            <person name="Padilla G."/>
            <person name="Ferreira P."/>
            <person name="Barriuso J."/>
            <person name="Kellner H."/>
            <person name="Castanera R."/>
            <person name="Alfaro M."/>
            <person name="Ramirez L."/>
            <person name="Pisabarro A.G."/>
            <person name="Kuo A."/>
            <person name="Tritt A."/>
            <person name="Lipzen A."/>
            <person name="He G."/>
            <person name="Yan M."/>
            <person name="Ng V."/>
            <person name="Cullen D."/>
            <person name="Martin F."/>
            <person name="Rosso M.-N."/>
            <person name="Henrissat B."/>
            <person name="Hibbett D."/>
            <person name="Martinez A.T."/>
            <person name="Grigoriev I.V."/>
        </authorList>
    </citation>
    <scope>NUCLEOTIDE SEQUENCE</scope>
    <source>
        <strain evidence="2">CBS 247.69</strain>
    </source>
</reference>
<name>A0A9P6CEW5_9AGAR</name>
<organism evidence="2 3">
    <name type="scientific">Collybia nuda</name>
    <dbReference type="NCBI Taxonomy" id="64659"/>
    <lineage>
        <taxon>Eukaryota</taxon>
        <taxon>Fungi</taxon>
        <taxon>Dikarya</taxon>
        <taxon>Basidiomycota</taxon>
        <taxon>Agaricomycotina</taxon>
        <taxon>Agaricomycetes</taxon>
        <taxon>Agaricomycetidae</taxon>
        <taxon>Agaricales</taxon>
        <taxon>Tricholomatineae</taxon>
        <taxon>Clitocybaceae</taxon>
        <taxon>Collybia</taxon>
    </lineage>
</organism>
<evidence type="ECO:0000313" key="3">
    <source>
        <dbReference type="Proteomes" id="UP000807353"/>
    </source>
</evidence>
<keyword evidence="3" id="KW-1185">Reference proteome</keyword>
<comment type="caution">
    <text evidence="2">The sequence shown here is derived from an EMBL/GenBank/DDBJ whole genome shotgun (WGS) entry which is preliminary data.</text>
</comment>
<dbReference type="Pfam" id="PF20236">
    <property type="entry name" value="DUF6593"/>
    <property type="match status" value="1"/>
</dbReference>
<dbReference type="OrthoDB" id="3360976at2759"/>
<dbReference type="Proteomes" id="UP000807353">
    <property type="component" value="Unassembled WGS sequence"/>
</dbReference>
<feature type="domain" description="DUF6593" evidence="1">
    <location>
        <begin position="9"/>
        <end position="180"/>
    </location>
</feature>
<evidence type="ECO:0000313" key="2">
    <source>
        <dbReference type="EMBL" id="KAF9463416.1"/>
    </source>
</evidence>
<proteinExistence type="predicted"/>
<dbReference type="EMBL" id="MU150262">
    <property type="protein sequence ID" value="KAF9463416.1"/>
    <property type="molecule type" value="Genomic_DNA"/>
</dbReference>
<dbReference type="InterPro" id="IPR046528">
    <property type="entry name" value="DUF6593"/>
</dbReference>
<protein>
    <recommendedName>
        <fullName evidence="1">DUF6593 domain-containing protein</fullName>
    </recommendedName>
</protein>
<gene>
    <name evidence="2" type="ORF">BDZ94DRAFT_1258742</name>
</gene>
<accession>A0A9P6CEW5</accession>
<sequence>MNLYLSDRSPLNSKFRTEAGQIIYKVDTPIRFTTRVSTITKVIPNDVIPLQDTGNEVDMRDRFALLALIEHKPRASSVIKLGDVETETLKYFRKEGWGPYGRHRAFTGPDGKEYKWLLEKYISKLIINDEVQTLVAQFHRKNLGIIGKAQPAWLEITDAGRSIIDTILVTFIYIEKMRKDKEMGSRPRSVGRKS</sequence>